<reference evidence="2" key="2">
    <citation type="submission" date="2013-10" db="EMBL/GenBank/DDBJ databases">
        <authorList>
            <person name="Aslett M."/>
        </authorList>
    </citation>
    <scope>NUCLEOTIDE SEQUENCE [LARGE SCALE GENOMIC DNA]</scope>
    <source>
        <strain evidence="2">Houghton</strain>
    </source>
</reference>
<protein>
    <submittedName>
        <fullName evidence="2">Uncharacterized protein</fullName>
    </submittedName>
</protein>
<sequence length="330" mass="37465">MSSRGAPHKLVSNELSHHEELTLDDDSMKKYWDDFNAAADEMKAVWESSELPVRRAFLQYFTPSLGDAKQPPKDPLATINDNVAKMKGCKVPSDASVKERGDFAKHLQLLRSICCTVMHRVNELKWLIHVNQENGVPVPVPGYEQAYSYRGLEDISNSMVSKMRASDFLGSLELAGGEGTQEVDGIVGKDLIFLLSIENKHHLYNLVAQHYFERFLEPFGEGEAAHATRAINEYQIPYNGKVFRTGDLAHAAARILRESNKITNYAHIRKVYRMAENWTNRRVLKAAKQQAEENAHNFQQRLNDKREQMRALLKLGIPADDLVMSVLFLL</sequence>
<accession>U6G0N7</accession>
<gene>
    <name evidence="2" type="ORF">EPH_0000790</name>
</gene>
<dbReference type="Proteomes" id="UP000018201">
    <property type="component" value="Unassembled WGS sequence"/>
</dbReference>
<proteinExistence type="predicted"/>
<keyword evidence="1" id="KW-0175">Coiled coil</keyword>
<reference evidence="2" key="1">
    <citation type="submission" date="2013-10" db="EMBL/GenBank/DDBJ databases">
        <title>Genomic analysis of the causative agents of coccidiosis in chickens.</title>
        <authorList>
            <person name="Reid A.J."/>
            <person name="Blake D."/>
            <person name="Billington K."/>
            <person name="Browne H."/>
            <person name="Dunn M."/>
            <person name="Hung S."/>
            <person name="Kawahara F."/>
            <person name="Miranda-Saavedra D."/>
            <person name="Mourier T."/>
            <person name="Nagra H."/>
            <person name="Otto T.D."/>
            <person name="Rawlings N."/>
            <person name="Sanchez A."/>
            <person name="Sanders M."/>
            <person name="Subramaniam C."/>
            <person name="Tay Y."/>
            <person name="Dear P."/>
            <person name="Doerig C."/>
            <person name="Gruber A."/>
            <person name="Parkinson J."/>
            <person name="Shirley M."/>
            <person name="Wan K.L."/>
            <person name="Berriman M."/>
            <person name="Tomley F."/>
            <person name="Pain A."/>
        </authorList>
    </citation>
    <scope>NUCLEOTIDE SEQUENCE [LARGE SCALE GENOMIC DNA]</scope>
    <source>
        <strain evidence="2">Houghton</strain>
    </source>
</reference>
<dbReference type="OrthoDB" id="347425at2759"/>
<dbReference type="EMBL" id="HG689089">
    <property type="protein sequence ID" value="CDI73876.1"/>
    <property type="molecule type" value="Genomic_DNA"/>
</dbReference>
<dbReference type="VEuPathDB" id="ToxoDB:EPH_0000790"/>
<evidence type="ECO:0000313" key="2">
    <source>
        <dbReference type="EMBL" id="CDI73876.1"/>
    </source>
</evidence>
<dbReference type="AlphaFoldDB" id="U6G0N7"/>
<organism evidence="2 3">
    <name type="scientific">Eimeria praecox</name>
    <dbReference type="NCBI Taxonomy" id="51316"/>
    <lineage>
        <taxon>Eukaryota</taxon>
        <taxon>Sar</taxon>
        <taxon>Alveolata</taxon>
        <taxon>Apicomplexa</taxon>
        <taxon>Conoidasida</taxon>
        <taxon>Coccidia</taxon>
        <taxon>Eucoccidiorida</taxon>
        <taxon>Eimeriorina</taxon>
        <taxon>Eimeriidae</taxon>
        <taxon>Eimeria</taxon>
    </lineage>
</organism>
<feature type="coiled-coil region" evidence="1">
    <location>
        <begin position="281"/>
        <end position="315"/>
    </location>
</feature>
<name>U6G0N7_9EIME</name>
<keyword evidence="3" id="KW-1185">Reference proteome</keyword>
<evidence type="ECO:0000313" key="3">
    <source>
        <dbReference type="Proteomes" id="UP000018201"/>
    </source>
</evidence>
<evidence type="ECO:0000256" key="1">
    <source>
        <dbReference type="SAM" id="Coils"/>
    </source>
</evidence>